<dbReference type="SUPFAM" id="SSF82171">
    <property type="entry name" value="DPP6 N-terminal domain-like"/>
    <property type="match status" value="1"/>
</dbReference>
<feature type="region of interest" description="Disordered" evidence="3">
    <location>
        <begin position="182"/>
        <end position="203"/>
    </location>
</feature>
<dbReference type="Pfam" id="PF07676">
    <property type="entry name" value="PD40"/>
    <property type="match status" value="3"/>
</dbReference>
<organism evidence="5 6">
    <name type="scientific">Glacieibacterium arshaanense</name>
    <dbReference type="NCBI Taxonomy" id="2511025"/>
    <lineage>
        <taxon>Bacteria</taxon>
        <taxon>Pseudomonadati</taxon>
        <taxon>Pseudomonadota</taxon>
        <taxon>Alphaproteobacteria</taxon>
        <taxon>Sphingomonadales</taxon>
        <taxon>Sphingosinicellaceae</taxon>
        <taxon>Glacieibacterium</taxon>
    </lineage>
</organism>
<dbReference type="GO" id="GO:0004252">
    <property type="term" value="F:serine-type endopeptidase activity"/>
    <property type="evidence" value="ECO:0007669"/>
    <property type="project" value="TreeGrafter"/>
</dbReference>
<evidence type="ECO:0000256" key="1">
    <source>
        <dbReference type="ARBA" id="ARBA00022801"/>
    </source>
</evidence>
<dbReference type="GO" id="GO:0006508">
    <property type="term" value="P:proteolysis"/>
    <property type="evidence" value="ECO:0007669"/>
    <property type="project" value="InterPro"/>
</dbReference>
<dbReference type="OrthoDB" id="9812921at2"/>
<dbReference type="Gene3D" id="3.40.50.1820">
    <property type="entry name" value="alpha/beta hydrolase"/>
    <property type="match status" value="1"/>
</dbReference>
<proteinExistence type="predicted"/>
<dbReference type="InterPro" id="IPR029058">
    <property type="entry name" value="AB_hydrolase_fold"/>
</dbReference>
<dbReference type="Gene3D" id="2.120.10.30">
    <property type="entry name" value="TolB, C-terminal domain"/>
    <property type="match status" value="2"/>
</dbReference>
<dbReference type="SUPFAM" id="SSF53474">
    <property type="entry name" value="alpha/beta-Hydrolases"/>
    <property type="match status" value="1"/>
</dbReference>
<dbReference type="EMBL" id="SIHO01000001">
    <property type="protein sequence ID" value="TFU06024.1"/>
    <property type="molecule type" value="Genomic_DNA"/>
</dbReference>
<evidence type="ECO:0000313" key="6">
    <source>
        <dbReference type="Proteomes" id="UP000297737"/>
    </source>
</evidence>
<sequence>MTPLLPCSFAPPPIALRPRCDMRWRNRLTPGEFSMKTMLILALLAGAAPLYAASPVEPMDLYRISQVNTVEVSPDGKHVLFSRNYADLATDTRKNEIWLGTLDGDRFTRQLLIPASASAGGFAWSPDGTRIAYIAPWLGKPQIWIMKLSDGIASVLTTGKVGPNFLRWSPDGRRIAFGGRVEAPPRKIGGMPEKPEGATWAPPPKIISDFSWRADGEGFFNAGADHLFIVDAGGGTPVQVTKGDTDQIFGPAEWTHDGSALIYPANMREGRDNMGREMDLWKIPAGGGTPVQLTSTKGTEGDPQLSPDGSTLAYTGTLDTPGFYAQDDLWVMPAGGGAAVNLTKALDRPIIAYHWADDGRGLYAQYNDAGLTRVAYVPKSGLKSAADARIVIPEVGGTRLYLPSSGGTFSYGGGTFAYTSSFSDRPAGLGVSRGAKELAAVDFNAEWRAGKTVGKLEPVKFRATVPLANGTLPMIDGWVVYPPNFDPAKQYPFALEIHGGPNTDYGPYFSITHQLYAAAGYIVLFTNPRGSIGYGEAFANGIDKTYPGEDHSDLMAGVDMMEAKPFVDKRNLFIGGGSGGGVLTTNAIAKTDRFRAAAALRPVTDWTVQVLTADGTALFGNYWMNGKPWEHHEDYWRRSTLSMVGSVKTPTILIEGDEDWRTPIAQTEAYYQALKINGVPTEMVRLIGAGHGMGRPSQWLQTNLTVIDWYNRFKVK</sequence>
<comment type="caution">
    <text evidence="5">The sequence shown here is derived from an EMBL/GenBank/DDBJ whole genome shotgun (WGS) entry which is preliminary data.</text>
</comment>
<evidence type="ECO:0000259" key="4">
    <source>
        <dbReference type="Pfam" id="PF00326"/>
    </source>
</evidence>
<feature type="domain" description="Peptidase S9 prolyl oligopeptidase catalytic" evidence="4">
    <location>
        <begin position="508"/>
        <end position="712"/>
    </location>
</feature>
<name>A0A4Y9ER04_9SPHN</name>
<dbReference type="InterPro" id="IPR011659">
    <property type="entry name" value="WD40"/>
</dbReference>
<dbReference type="PANTHER" id="PTHR42776:SF27">
    <property type="entry name" value="DIPEPTIDYL PEPTIDASE FAMILY MEMBER 6"/>
    <property type="match status" value="1"/>
</dbReference>
<reference evidence="5 6" key="1">
    <citation type="submission" date="2019-02" db="EMBL/GenBank/DDBJ databases">
        <title>Polymorphobacter sp. isolated from the lake at the Tibet of China.</title>
        <authorList>
            <person name="Li A."/>
        </authorList>
    </citation>
    <scope>NUCLEOTIDE SEQUENCE [LARGE SCALE GENOMIC DNA]</scope>
    <source>
        <strain evidence="5 6">DJ1R-1</strain>
    </source>
</reference>
<keyword evidence="6" id="KW-1185">Reference proteome</keyword>
<dbReference type="InterPro" id="IPR001375">
    <property type="entry name" value="Peptidase_S9_cat"/>
</dbReference>
<keyword evidence="1" id="KW-0378">Hydrolase</keyword>
<accession>A0A4Y9ER04</accession>
<keyword evidence="2" id="KW-0645">Protease</keyword>
<dbReference type="AlphaFoldDB" id="A0A4Y9ER04"/>
<evidence type="ECO:0000256" key="2">
    <source>
        <dbReference type="ARBA" id="ARBA00022825"/>
    </source>
</evidence>
<protein>
    <submittedName>
        <fullName evidence="5">S9 family peptidase</fullName>
    </submittedName>
</protein>
<dbReference type="PANTHER" id="PTHR42776">
    <property type="entry name" value="SERINE PEPTIDASE S9 FAMILY MEMBER"/>
    <property type="match status" value="1"/>
</dbReference>
<dbReference type="Proteomes" id="UP000297737">
    <property type="component" value="Unassembled WGS sequence"/>
</dbReference>
<keyword evidence="2" id="KW-0720">Serine protease</keyword>
<dbReference type="InterPro" id="IPR011042">
    <property type="entry name" value="6-blade_b-propeller_TolB-like"/>
</dbReference>
<gene>
    <name evidence="5" type="ORF">EUV02_03115</name>
</gene>
<dbReference type="Pfam" id="PF00326">
    <property type="entry name" value="Peptidase_S9"/>
    <property type="match status" value="1"/>
</dbReference>
<evidence type="ECO:0000256" key="3">
    <source>
        <dbReference type="SAM" id="MobiDB-lite"/>
    </source>
</evidence>
<evidence type="ECO:0000313" key="5">
    <source>
        <dbReference type="EMBL" id="TFU06024.1"/>
    </source>
</evidence>